<evidence type="ECO:0000256" key="2">
    <source>
        <dbReference type="ARBA" id="ARBA00008954"/>
    </source>
</evidence>
<evidence type="ECO:0000256" key="4">
    <source>
        <dbReference type="ARBA" id="ARBA00022679"/>
    </source>
</evidence>
<dbReference type="Gene3D" id="3.90.1150.10">
    <property type="entry name" value="Aspartate Aminotransferase, domain 1"/>
    <property type="match status" value="1"/>
</dbReference>
<keyword evidence="7" id="KW-0614">Plasmid</keyword>
<dbReference type="InterPro" id="IPR049704">
    <property type="entry name" value="Aminotrans_3_PPA_site"/>
</dbReference>
<dbReference type="InterPro" id="IPR015421">
    <property type="entry name" value="PyrdxlP-dep_Trfase_major"/>
</dbReference>
<proteinExistence type="inferred from homology"/>
<dbReference type="CDD" id="cd00610">
    <property type="entry name" value="OAT_like"/>
    <property type="match status" value="1"/>
</dbReference>
<evidence type="ECO:0000256" key="1">
    <source>
        <dbReference type="ARBA" id="ARBA00001933"/>
    </source>
</evidence>
<dbReference type="OrthoDB" id="9770449at2"/>
<dbReference type="NCBIfam" id="NF006733">
    <property type="entry name" value="PRK09264.1"/>
    <property type="match status" value="1"/>
</dbReference>
<dbReference type="KEGG" id="tmb:Thimo_3714"/>
<dbReference type="RefSeq" id="WP_015282493.1">
    <property type="nucleotide sequence ID" value="NC_019941.1"/>
</dbReference>
<dbReference type="AlphaFoldDB" id="L0H022"/>
<dbReference type="EMBL" id="CP003052">
    <property type="protein sequence ID" value="AGA92368.1"/>
    <property type="molecule type" value="Genomic_DNA"/>
</dbReference>
<keyword evidence="8" id="KW-1185">Reference proteome</keyword>
<dbReference type="SUPFAM" id="SSF53383">
    <property type="entry name" value="PLP-dependent transferases"/>
    <property type="match status" value="1"/>
</dbReference>
<dbReference type="PANTHER" id="PTHR43552:SF2">
    <property type="entry name" value="DIAMINOBUTYRATE--2-OXOGLUTARATE TRANSAMINASE"/>
    <property type="match status" value="1"/>
</dbReference>
<dbReference type="PIRSF" id="PIRSF000521">
    <property type="entry name" value="Transaminase_4ab_Lys_Orn"/>
    <property type="match status" value="1"/>
</dbReference>
<dbReference type="Pfam" id="PF00202">
    <property type="entry name" value="Aminotran_3"/>
    <property type="match status" value="1"/>
</dbReference>
<dbReference type="InterPro" id="IPR015422">
    <property type="entry name" value="PyrdxlP-dep_Trfase_small"/>
</dbReference>
<dbReference type="Gene3D" id="3.40.640.10">
    <property type="entry name" value="Type I PLP-dependent aspartate aminotransferase-like (Major domain)"/>
    <property type="match status" value="1"/>
</dbReference>
<evidence type="ECO:0000256" key="6">
    <source>
        <dbReference type="RuleBase" id="RU003560"/>
    </source>
</evidence>
<dbReference type="GO" id="GO:0030170">
    <property type="term" value="F:pyridoxal phosphate binding"/>
    <property type="evidence" value="ECO:0007669"/>
    <property type="project" value="InterPro"/>
</dbReference>
<dbReference type="InterPro" id="IPR004637">
    <property type="entry name" value="Dat"/>
</dbReference>
<dbReference type="GO" id="GO:0008483">
    <property type="term" value="F:transaminase activity"/>
    <property type="evidence" value="ECO:0007669"/>
    <property type="project" value="UniProtKB-KW"/>
</dbReference>
<sequence>MLKAPPSDTSSGKESNVSYYSKLYPAVFASAQDCFLYDSGGHRYIDFFCAAGSLNYGHNPPRAREALLNYLDAKGVIASLDMLTEARTTFVSRFHEAILAPRNFSYRIHVTAPTGADAVEAALKLARKVTGRRTVAYMEGSFHGVTLGALSVTDYPHVRGAAGIPFEHTLRLPFDNPTRDADDNLSIISALLGLSSTELPAALIVETVQAEGGLRAARPEWLIGLQKLLRERGILLIVDDIQVGCGRTGTFFSFDGLPLAPDIVCLSKSLSGIGIPLSAVLLRPELDVWEPGEHTGTFRGNNLGFVAAAAMLDLWLDESFVAHIDDLDTLFSSLSHSLLASHPDKIVGIRGRGLALGLEFQEPTCANAVMRDAFKFGLMIETSGFRGEVLKIYPPLTASEEVMREAFSVLSKILH</sequence>
<evidence type="ECO:0000313" key="7">
    <source>
        <dbReference type="EMBL" id="AGA92368.1"/>
    </source>
</evidence>
<dbReference type="PANTHER" id="PTHR43552">
    <property type="entry name" value="DIAMINOBUTYRATE--2-OXOGLUTARATE AMINOTRANSFERASE"/>
    <property type="match status" value="1"/>
</dbReference>
<dbReference type="PATRIC" id="fig|765912.4.peg.3634"/>
<keyword evidence="4 7" id="KW-0808">Transferase</keyword>
<evidence type="ECO:0000256" key="5">
    <source>
        <dbReference type="ARBA" id="ARBA00022898"/>
    </source>
</evidence>
<gene>
    <name evidence="7" type="ORF">Thimo_3714</name>
</gene>
<dbReference type="InterPro" id="IPR005814">
    <property type="entry name" value="Aminotrans_3"/>
</dbReference>
<dbReference type="HOGENOM" id="CLU_016922_10_0_6"/>
<comment type="similarity">
    <text evidence="2 6">Belongs to the class-III pyridoxal-phosphate-dependent aminotransferase family.</text>
</comment>
<evidence type="ECO:0000256" key="3">
    <source>
        <dbReference type="ARBA" id="ARBA00022576"/>
    </source>
</evidence>
<evidence type="ECO:0000313" key="8">
    <source>
        <dbReference type="Proteomes" id="UP000010816"/>
    </source>
</evidence>
<dbReference type="Proteomes" id="UP000010816">
    <property type="component" value="Plasmid pTHIMO01"/>
</dbReference>
<dbReference type="PROSITE" id="PS00600">
    <property type="entry name" value="AA_TRANSFER_CLASS_3"/>
    <property type="match status" value="1"/>
</dbReference>
<geneLocation type="plasmid" evidence="7 8">
    <name>pTHIMO01</name>
</geneLocation>
<dbReference type="InterPro" id="IPR015424">
    <property type="entry name" value="PyrdxlP-dep_Trfase"/>
</dbReference>
<keyword evidence="5 6" id="KW-0663">Pyridoxal phosphate</keyword>
<comment type="cofactor">
    <cofactor evidence="1">
        <name>pyridoxal 5'-phosphate</name>
        <dbReference type="ChEBI" id="CHEBI:597326"/>
    </cofactor>
</comment>
<keyword evidence="3 7" id="KW-0032">Aminotransferase</keyword>
<organism evidence="7 8">
    <name type="scientific">Thioflavicoccus mobilis 8321</name>
    <dbReference type="NCBI Taxonomy" id="765912"/>
    <lineage>
        <taxon>Bacteria</taxon>
        <taxon>Pseudomonadati</taxon>
        <taxon>Pseudomonadota</taxon>
        <taxon>Gammaproteobacteria</taxon>
        <taxon>Chromatiales</taxon>
        <taxon>Chromatiaceae</taxon>
        <taxon>Thioflavicoccus</taxon>
    </lineage>
</organism>
<accession>L0H022</accession>
<reference evidence="7 8" key="1">
    <citation type="submission" date="2011-09" db="EMBL/GenBank/DDBJ databases">
        <title>Complete sequence of plasmid of Thioflavicoccus mobilis 8321.</title>
        <authorList>
            <consortium name="US DOE Joint Genome Institute"/>
            <person name="Lucas S."/>
            <person name="Han J."/>
            <person name="Lapidus A."/>
            <person name="Cheng J.-F."/>
            <person name="Goodwin L."/>
            <person name="Pitluck S."/>
            <person name="Peters L."/>
            <person name="Ovchinnikova G."/>
            <person name="Lu M."/>
            <person name="Detter J.C."/>
            <person name="Han C."/>
            <person name="Tapia R."/>
            <person name="Land M."/>
            <person name="Hauser L."/>
            <person name="Kyrpides N."/>
            <person name="Ivanova N."/>
            <person name="Pagani I."/>
            <person name="Vogl K."/>
            <person name="Liu Z."/>
            <person name="Imhoff J."/>
            <person name="Thiel V."/>
            <person name="Frigaard N.-U."/>
            <person name="Bryant D."/>
            <person name="Woyke T."/>
        </authorList>
    </citation>
    <scope>NUCLEOTIDE SEQUENCE [LARGE SCALE GENOMIC DNA]</scope>
    <source>
        <strain evidence="7 8">8321</strain>
        <plasmid evidence="8">Plasmid pTHIMO01</plasmid>
    </source>
</reference>
<name>L0H022_9GAMM</name>
<protein>
    <submittedName>
        <fullName evidence="7">4-aminobutyrate aminotransferase family protein</fullName>
    </submittedName>
</protein>